<dbReference type="EMBL" id="KZ345178">
    <property type="protein sequence ID" value="PIO75121.1"/>
    <property type="molecule type" value="Genomic_DNA"/>
</dbReference>
<dbReference type="GO" id="GO:0005886">
    <property type="term" value="C:plasma membrane"/>
    <property type="evidence" value="ECO:0007669"/>
    <property type="project" value="TreeGrafter"/>
</dbReference>
<evidence type="ECO:0000313" key="8">
    <source>
        <dbReference type="Proteomes" id="UP000230423"/>
    </source>
</evidence>
<evidence type="ECO:0000256" key="2">
    <source>
        <dbReference type="ARBA" id="ARBA00022692"/>
    </source>
</evidence>
<feature type="transmembrane region" description="Helical" evidence="5">
    <location>
        <begin position="223"/>
        <end position="246"/>
    </location>
</feature>
<keyword evidence="7" id="KW-0675">Receptor</keyword>
<gene>
    <name evidence="7" type="ORF">TELCIR_02850</name>
</gene>
<dbReference type="Gene3D" id="1.20.1070.10">
    <property type="entry name" value="Rhodopsin 7-helix transmembrane proteins"/>
    <property type="match status" value="1"/>
</dbReference>
<accession>A0A2G9UXZ8</accession>
<dbReference type="PROSITE" id="PS50262">
    <property type="entry name" value="G_PROTEIN_RECEP_F1_2"/>
    <property type="match status" value="1"/>
</dbReference>
<name>A0A2G9UXZ8_TELCI</name>
<dbReference type="PANTHER" id="PTHR46273:SF4">
    <property type="entry name" value="AT19640P"/>
    <property type="match status" value="1"/>
</dbReference>
<sequence length="427" mass="48548">MGLALNASELDELREYYRQILAPFTNVFSQIHSYLYVFLCVVGVFANIAIVVVLLRPAMRRSPFNLFLICIAICDATLMATYLLFKHVEFCHPWFFSHVWMIYTRFYAMFSVFVHSASLWFTVNMAVMRYLVLYRGSRTHSRLPPCNGYPAACVAIVVGAVIALIGSLPNMLRYRIKFVKEMPVPERCLETKYHASWDESDTIYRYDLVQPIWWNCQWERINFWVAACVLKLVPCVLLTVFMTLLVRMLIEARERRLRLCGGVPTGNSQAERTTAMLTGIVAVFLITELPQGILGLAVGINPRMMFITHPLGNFFDLLSLINSAVNFVLCALMSHVFRREFLHTFSMCCPQSSENHSGAPITKPSTKTFLSVFTPKKPKDGFVAVPTNDQRQNINDPNQALIGEKSPAVEITSDLFPISGLTEKTYC</sequence>
<dbReference type="Proteomes" id="UP000230423">
    <property type="component" value="Unassembled WGS sequence"/>
</dbReference>
<evidence type="ECO:0000256" key="4">
    <source>
        <dbReference type="ARBA" id="ARBA00023136"/>
    </source>
</evidence>
<dbReference type="InterPro" id="IPR019427">
    <property type="entry name" value="7TM_GPCR_serpentine_rcpt_Srw"/>
</dbReference>
<feature type="transmembrane region" description="Helical" evidence="5">
    <location>
        <begin position="148"/>
        <end position="168"/>
    </location>
</feature>
<feature type="transmembrane region" description="Helical" evidence="5">
    <location>
        <begin position="275"/>
        <end position="297"/>
    </location>
</feature>
<comment type="subcellular location">
    <subcellularLocation>
        <location evidence="1">Membrane</location>
    </subcellularLocation>
</comment>
<evidence type="ECO:0000256" key="3">
    <source>
        <dbReference type="ARBA" id="ARBA00022989"/>
    </source>
</evidence>
<feature type="transmembrane region" description="Helical" evidence="5">
    <location>
        <begin position="317"/>
        <end position="337"/>
    </location>
</feature>
<dbReference type="InterPro" id="IPR017452">
    <property type="entry name" value="GPCR_Rhodpsn_7TM"/>
</dbReference>
<feature type="transmembrane region" description="Helical" evidence="5">
    <location>
        <begin position="34"/>
        <end position="54"/>
    </location>
</feature>
<dbReference type="InterPro" id="IPR000276">
    <property type="entry name" value="GPCR_Rhodpsn"/>
</dbReference>
<protein>
    <submittedName>
        <fullName evidence="7">7 transmembrane receptor</fullName>
    </submittedName>
</protein>
<dbReference type="CDD" id="cd14978">
    <property type="entry name" value="7tmA_FMRFamide_R-like"/>
    <property type="match status" value="1"/>
</dbReference>
<evidence type="ECO:0000259" key="6">
    <source>
        <dbReference type="PROSITE" id="PS50262"/>
    </source>
</evidence>
<keyword evidence="8" id="KW-1185">Reference proteome</keyword>
<evidence type="ECO:0000256" key="1">
    <source>
        <dbReference type="ARBA" id="ARBA00004370"/>
    </source>
</evidence>
<keyword evidence="2 5" id="KW-0812">Transmembrane</keyword>
<dbReference type="PRINTS" id="PR00237">
    <property type="entry name" value="GPCRRHODOPSN"/>
</dbReference>
<keyword evidence="4 5" id="KW-0472">Membrane</keyword>
<proteinExistence type="predicted"/>
<dbReference type="PANTHER" id="PTHR46273">
    <property type="entry name" value="MYOSUPPRESSIN RECEPTOR 1, ISOFORM B-RELATED"/>
    <property type="match status" value="1"/>
</dbReference>
<feature type="domain" description="G-protein coupled receptors family 1 profile" evidence="6">
    <location>
        <begin position="46"/>
        <end position="330"/>
    </location>
</feature>
<dbReference type="AlphaFoldDB" id="A0A2G9UXZ8"/>
<feature type="transmembrane region" description="Helical" evidence="5">
    <location>
        <begin position="66"/>
        <end position="85"/>
    </location>
</feature>
<dbReference type="OrthoDB" id="5864054at2759"/>
<reference evidence="7 8" key="1">
    <citation type="submission" date="2015-09" db="EMBL/GenBank/DDBJ databases">
        <title>Draft genome of the parasitic nematode Teladorsagia circumcincta isolate WARC Sus (inbred).</title>
        <authorList>
            <person name="Mitreva M."/>
        </authorList>
    </citation>
    <scope>NUCLEOTIDE SEQUENCE [LARGE SCALE GENOMIC DNA]</scope>
    <source>
        <strain evidence="7 8">S</strain>
    </source>
</reference>
<evidence type="ECO:0000256" key="5">
    <source>
        <dbReference type="SAM" id="Phobius"/>
    </source>
</evidence>
<dbReference type="GO" id="GO:0008528">
    <property type="term" value="F:G protein-coupled peptide receptor activity"/>
    <property type="evidence" value="ECO:0007669"/>
    <property type="project" value="InterPro"/>
</dbReference>
<keyword evidence="3 5" id="KW-1133">Transmembrane helix</keyword>
<dbReference type="SUPFAM" id="SSF81321">
    <property type="entry name" value="Family A G protein-coupled receptor-like"/>
    <property type="match status" value="1"/>
</dbReference>
<evidence type="ECO:0000313" key="7">
    <source>
        <dbReference type="EMBL" id="PIO75121.1"/>
    </source>
</evidence>
<dbReference type="Pfam" id="PF10324">
    <property type="entry name" value="7TM_GPCR_Srw"/>
    <property type="match status" value="1"/>
</dbReference>
<organism evidence="7 8">
    <name type="scientific">Teladorsagia circumcincta</name>
    <name type="common">Brown stomach worm</name>
    <name type="synonym">Ostertagia circumcincta</name>
    <dbReference type="NCBI Taxonomy" id="45464"/>
    <lineage>
        <taxon>Eukaryota</taxon>
        <taxon>Metazoa</taxon>
        <taxon>Ecdysozoa</taxon>
        <taxon>Nematoda</taxon>
        <taxon>Chromadorea</taxon>
        <taxon>Rhabditida</taxon>
        <taxon>Rhabditina</taxon>
        <taxon>Rhabditomorpha</taxon>
        <taxon>Strongyloidea</taxon>
        <taxon>Trichostrongylidae</taxon>
        <taxon>Teladorsagia</taxon>
    </lineage>
</organism>
<dbReference type="InterPro" id="IPR053219">
    <property type="entry name" value="GPCR_Dmsr-1"/>
</dbReference>
<feature type="transmembrane region" description="Helical" evidence="5">
    <location>
        <begin position="105"/>
        <end position="127"/>
    </location>
</feature>